<evidence type="ECO:0000256" key="10">
    <source>
        <dbReference type="ARBA" id="ARBA00022837"/>
    </source>
</evidence>
<reference evidence="21 22" key="1">
    <citation type="journal article" date="2014" name="Genome Announc.">
        <title>Complete Genome Sequence of Amino Acid-Utilizing Eubacterium acidaminophilum al-2 (DSM 3953).</title>
        <authorList>
            <person name="Poehlein A."/>
            <person name="Andreesen J.R."/>
            <person name="Daniel R."/>
        </authorList>
    </citation>
    <scope>NUCLEOTIDE SEQUENCE [LARGE SCALE GENOMIC DNA]</scope>
    <source>
        <strain evidence="21 22">DSM 3953</strain>
    </source>
</reference>
<keyword evidence="10" id="KW-0106">Calcium</keyword>
<dbReference type="PROSITE" id="PS00801">
    <property type="entry name" value="TRANSKETOLASE_1"/>
    <property type="match status" value="1"/>
</dbReference>
<feature type="binding site" evidence="16">
    <location>
        <position position="469"/>
    </location>
    <ligand>
        <name>substrate</name>
    </ligand>
</feature>
<evidence type="ECO:0000256" key="17">
    <source>
        <dbReference type="PIRSR" id="PIRSR605478-3"/>
    </source>
</evidence>
<evidence type="ECO:0000256" key="2">
    <source>
        <dbReference type="ARBA" id="ARBA00001936"/>
    </source>
</evidence>
<feature type="binding site" evidence="16">
    <location>
        <position position="461"/>
    </location>
    <ligand>
        <name>substrate</name>
    </ligand>
</feature>
<dbReference type="GO" id="GO:0046872">
    <property type="term" value="F:metal ion binding"/>
    <property type="evidence" value="ECO:0007669"/>
    <property type="project" value="UniProtKB-KW"/>
</dbReference>
<feature type="binding site" evidence="16">
    <location>
        <position position="357"/>
    </location>
    <ligand>
        <name>substrate</name>
    </ligand>
</feature>
<dbReference type="InterPro" id="IPR005474">
    <property type="entry name" value="Transketolase_N"/>
</dbReference>
<comment type="similarity">
    <text evidence="5">Belongs to the transketolase family.</text>
</comment>
<dbReference type="STRING" id="1286171.EAL2_c14200"/>
<feature type="binding site" evidence="17">
    <location>
        <position position="67"/>
    </location>
    <ligand>
        <name>thiamine diphosphate</name>
        <dbReference type="ChEBI" id="CHEBI:58937"/>
    </ligand>
</feature>
<feature type="binding site" evidence="16">
    <location>
        <position position="262"/>
    </location>
    <ligand>
        <name>substrate</name>
    </ligand>
</feature>
<dbReference type="InterPro" id="IPR005475">
    <property type="entry name" value="Transketolase-like_Pyr-bd"/>
</dbReference>
<keyword evidence="11 18" id="KW-0460">Magnesium</keyword>
<evidence type="ECO:0000256" key="11">
    <source>
        <dbReference type="ARBA" id="ARBA00022842"/>
    </source>
</evidence>
<dbReference type="Proteomes" id="UP000019591">
    <property type="component" value="Chromosome"/>
</dbReference>
<comment type="cofactor">
    <cofactor evidence="2">
        <name>Mn(2+)</name>
        <dbReference type="ChEBI" id="CHEBI:29035"/>
    </cofactor>
</comment>
<comment type="cofactor">
    <cofactor evidence="1">
        <name>Ca(2+)</name>
        <dbReference type="ChEBI" id="CHEBI:29108"/>
    </cofactor>
</comment>
<evidence type="ECO:0000256" key="7">
    <source>
        <dbReference type="ARBA" id="ARBA00013152"/>
    </source>
</evidence>
<dbReference type="Pfam" id="PF22613">
    <property type="entry name" value="Transketolase_C_1"/>
    <property type="match status" value="1"/>
</dbReference>
<keyword evidence="9 18" id="KW-0479">Metal-binding</keyword>
<feature type="binding site" evidence="17">
    <location>
        <position position="262"/>
    </location>
    <ligand>
        <name>thiamine diphosphate</name>
        <dbReference type="ChEBI" id="CHEBI:58937"/>
    </ligand>
</feature>
<keyword evidence="22" id="KW-1185">Reference proteome</keyword>
<evidence type="ECO:0000259" key="20">
    <source>
        <dbReference type="SMART" id="SM00861"/>
    </source>
</evidence>
<dbReference type="Gene3D" id="3.40.50.970">
    <property type="match status" value="2"/>
</dbReference>
<evidence type="ECO:0000256" key="8">
    <source>
        <dbReference type="ARBA" id="ARBA00022679"/>
    </source>
</evidence>
<dbReference type="CDD" id="cd07033">
    <property type="entry name" value="TPP_PYR_DXS_TK_like"/>
    <property type="match status" value="1"/>
</dbReference>
<evidence type="ECO:0000256" key="18">
    <source>
        <dbReference type="PIRSR" id="PIRSR605478-4"/>
    </source>
</evidence>
<accession>W8T775</accession>
<comment type="cofactor">
    <cofactor evidence="18">
        <name>Mg(2+)</name>
        <dbReference type="ChEBI" id="CHEBI:18420"/>
    </cofactor>
    <text evidence="18">Binds 1 Mg(2+) ion per subunit. Can also utilize other divalent metal cations, such as Ca(2+), Mn(2+) and Co(2+).</text>
</comment>
<comment type="subunit">
    <text evidence="6">Homodimer.</text>
</comment>
<evidence type="ECO:0000256" key="5">
    <source>
        <dbReference type="ARBA" id="ARBA00007131"/>
    </source>
</evidence>
<keyword evidence="12 17" id="KW-0786">Thiamine pyrophosphate</keyword>
<feature type="binding site" evidence="17">
    <location>
        <position position="437"/>
    </location>
    <ligand>
        <name>thiamine diphosphate</name>
        <dbReference type="ChEBI" id="CHEBI:58937"/>
    </ligand>
</feature>
<evidence type="ECO:0000256" key="12">
    <source>
        <dbReference type="ARBA" id="ARBA00023052"/>
    </source>
</evidence>
<feature type="binding site" evidence="18">
    <location>
        <position position="188"/>
    </location>
    <ligand>
        <name>Mg(2+)</name>
        <dbReference type="ChEBI" id="CHEBI:18420"/>
    </ligand>
</feature>
<dbReference type="CDD" id="cd02012">
    <property type="entry name" value="TPP_TK"/>
    <property type="match status" value="1"/>
</dbReference>
<dbReference type="PANTHER" id="PTHR43522:SF2">
    <property type="entry name" value="TRANSKETOLASE 1-RELATED"/>
    <property type="match status" value="1"/>
</dbReference>
<dbReference type="InterPro" id="IPR055152">
    <property type="entry name" value="Transketolase-like_C_2"/>
</dbReference>
<dbReference type="KEGG" id="eac:EAL2_c14200"/>
<dbReference type="EC" id="2.2.1.1" evidence="7 14"/>
<dbReference type="GO" id="GO:0004802">
    <property type="term" value="F:transketolase activity"/>
    <property type="evidence" value="ECO:0007669"/>
    <property type="project" value="UniProtKB-UniRule"/>
</dbReference>
<evidence type="ECO:0000256" key="15">
    <source>
        <dbReference type="PIRSR" id="PIRSR605478-1"/>
    </source>
</evidence>
<feature type="binding site" evidence="16">
    <location>
        <position position="27"/>
    </location>
    <ligand>
        <name>substrate</name>
    </ligand>
</feature>
<feature type="binding site" evidence="18">
    <location>
        <position position="186"/>
    </location>
    <ligand>
        <name>Mg(2+)</name>
        <dbReference type="ChEBI" id="CHEBI:18420"/>
    </ligand>
</feature>
<feature type="active site" description="Proton donor" evidence="15">
    <location>
        <position position="411"/>
    </location>
</feature>
<dbReference type="EMBL" id="CP007452">
    <property type="protein sequence ID" value="AHM56715.1"/>
    <property type="molecule type" value="Genomic_DNA"/>
</dbReference>
<dbReference type="HOGENOM" id="CLU_009227_0_0_9"/>
<dbReference type="FunFam" id="3.40.50.970:FF:000004">
    <property type="entry name" value="Transketolase"/>
    <property type="match status" value="1"/>
</dbReference>
<dbReference type="InterPro" id="IPR029061">
    <property type="entry name" value="THDP-binding"/>
</dbReference>
<comment type="catalytic activity">
    <reaction evidence="13">
        <text>D-sedoheptulose 7-phosphate + D-glyceraldehyde 3-phosphate = aldehydo-D-ribose 5-phosphate + D-xylulose 5-phosphate</text>
        <dbReference type="Rhea" id="RHEA:10508"/>
        <dbReference type="ChEBI" id="CHEBI:57483"/>
        <dbReference type="ChEBI" id="CHEBI:57737"/>
        <dbReference type="ChEBI" id="CHEBI:58273"/>
        <dbReference type="ChEBI" id="CHEBI:59776"/>
        <dbReference type="EC" id="2.2.1.1"/>
    </reaction>
</comment>
<feature type="binding site" evidence="16">
    <location>
        <position position="473"/>
    </location>
    <ligand>
        <name>substrate</name>
    </ligand>
</feature>
<dbReference type="Gene3D" id="3.40.50.920">
    <property type="match status" value="1"/>
</dbReference>
<dbReference type="SMART" id="SM00861">
    <property type="entry name" value="Transket_pyr"/>
    <property type="match status" value="1"/>
</dbReference>
<evidence type="ECO:0000256" key="3">
    <source>
        <dbReference type="ARBA" id="ARBA00001941"/>
    </source>
</evidence>
<evidence type="ECO:0000256" key="4">
    <source>
        <dbReference type="ARBA" id="ARBA00002931"/>
    </source>
</evidence>
<dbReference type="PATRIC" id="fig|1286171.3.peg.1370"/>
<comment type="function">
    <text evidence="4">Catalyzes the transfer of a two-carbon ketol group from a ketose donor to an aldose acceptor, via a covalent intermediate with the cofactor thiamine pyrophosphate.</text>
</comment>
<evidence type="ECO:0000256" key="9">
    <source>
        <dbReference type="ARBA" id="ARBA00022723"/>
    </source>
</evidence>
<feature type="binding site" evidence="17">
    <location>
        <begin position="115"/>
        <end position="117"/>
    </location>
    <ligand>
        <name>thiamine diphosphate</name>
        <dbReference type="ChEBI" id="CHEBI:58937"/>
    </ligand>
</feature>
<dbReference type="FunFam" id="3.40.50.920:FF:000003">
    <property type="entry name" value="Transketolase"/>
    <property type="match status" value="1"/>
</dbReference>
<feature type="binding site" evidence="18">
    <location>
        <position position="156"/>
    </location>
    <ligand>
        <name>Mg(2+)</name>
        <dbReference type="ChEBI" id="CHEBI:18420"/>
    </ligand>
</feature>
<evidence type="ECO:0000313" key="21">
    <source>
        <dbReference type="EMBL" id="AHM56715.1"/>
    </source>
</evidence>
<dbReference type="NCBIfam" id="TIGR00232">
    <property type="entry name" value="tktlase_bact"/>
    <property type="match status" value="1"/>
</dbReference>
<feature type="site" description="Important for catalytic activity" evidence="19">
    <location>
        <position position="27"/>
    </location>
</feature>
<comment type="cofactor">
    <cofactor evidence="3">
        <name>Co(2+)</name>
        <dbReference type="ChEBI" id="CHEBI:48828"/>
    </cofactor>
</comment>
<dbReference type="InterPro" id="IPR009014">
    <property type="entry name" value="Transketo_C/PFOR_II"/>
</dbReference>
<organism evidence="21 22">
    <name type="scientific">Peptoclostridium acidaminophilum DSM 3953</name>
    <dbReference type="NCBI Taxonomy" id="1286171"/>
    <lineage>
        <taxon>Bacteria</taxon>
        <taxon>Bacillati</taxon>
        <taxon>Bacillota</taxon>
        <taxon>Clostridia</taxon>
        <taxon>Peptostreptococcales</taxon>
        <taxon>Peptoclostridiaceae</taxon>
        <taxon>Peptoclostridium</taxon>
    </lineage>
</organism>
<comment type="cofactor">
    <cofactor evidence="17">
        <name>thiamine diphosphate</name>
        <dbReference type="ChEBI" id="CHEBI:58937"/>
    </cofactor>
    <text evidence="17">Binds 1 thiamine pyrophosphate per subunit. During the reaction, the substrate forms a covalent intermediate with the cofactor.</text>
</comment>
<evidence type="ECO:0000256" key="13">
    <source>
        <dbReference type="ARBA" id="ARBA00049473"/>
    </source>
</evidence>
<feature type="domain" description="Transketolase-like pyrimidine-binding" evidence="20">
    <location>
        <begin position="354"/>
        <end position="525"/>
    </location>
</feature>
<dbReference type="Pfam" id="PF00456">
    <property type="entry name" value="Transketolase_N"/>
    <property type="match status" value="1"/>
</dbReference>
<dbReference type="SUPFAM" id="SSF52518">
    <property type="entry name" value="Thiamin diphosphate-binding fold (THDP-binding)"/>
    <property type="match status" value="2"/>
</dbReference>
<dbReference type="InterPro" id="IPR049557">
    <property type="entry name" value="Transketolase_CS"/>
</dbReference>
<dbReference type="GO" id="GO:0006098">
    <property type="term" value="P:pentose-phosphate shunt"/>
    <property type="evidence" value="ECO:0007669"/>
    <property type="project" value="TreeGrafter"/>
</dbReference>
<feature type="binding site" evidence="17">
    <location>
        <position position="157"/>
    </location>
    <ligand>
        <name>thiamine diphosphate</name>
        <dbReference type="ChEBI" id="CHEBI:58937"/>
    </ligand>
</feature>
<feature type="site" description="Important for catalytic activity" evidence="19">
    <location>
        <position position="262"/>
    </location>
</feature>
<protein>
    <recommendedName>
        <fullName evidence="7 14">Transketolase</fullName>
        <ecNumber evidence="7 14">2.2.1.1</ecNumber>
    </recommendedName>
</protein>
<evidence type="ECO:0000256" key="19">
    <source>
        <dbReference type="PIRSR" id="PIRSR605478-5"/>
    </source>
</evidence>
<evidence type="ECO:0000313" key="22">
    <source>
        <dbReference type="Proteomes" id="UP000019591"/>
    </source>
</evidence>
<proteinExistence type="inferred from homology"/>
<gene>
    <name evidence="21" type="primary">tkt</name>
    <name evidence="21" type="ORF">EAL2_c14200</name>
</gene>
<name>W8T775_PEPAC</name>
<dbReference type="PANTHER" id="PTHR43522">
    <property type="entry name" value="TRANSKETOLASE"/>
    <property type="match status" value="1"/>
</dbReference>
<evidence type="ECO:0000256" key="16">
    <source>
        <dbReference type="PIRSR" id="PIRSR605478-2"/>
    </source>
</evidence>
<feature type="binding site" evidence="16">
    <location>
        <position position="520"/>
    </location>
    <ligand>
        <name>substrate</name>
    </ligand>
</feature>
<evidence type="ECO:0000256" key="14">
    <source>
        <dbReference type="NCBIfam" id="TIGR00232"/>
    </source>
</evidence>
<evidence type="ECO:0000256" key="1">
    <source>
        <dbReference type="ARBA" id="ARBA00001913"/>
    </source>
</evidence>
<dbReference type="GO" id="GO:0005829">
    <property type="term" value="C:cytosol"/>
    <property type="evidence" value="ECO:0007669"/>
    <property type="project" value="TreeGrafter"/>
</dbReference>
<sequence length="665" mass="73058">MNSIDVKTINTIRFLSVDAVDRANSGHPGLPMGAASMAYVLWKDFLKISSKNPEWIDRDRFVLSAGHGSMLLYSLMHLFGFGIGIDDIKNFRQLDSITPGHPEYGHTPGVETTTGPLGQGFSNAVGMAIAERKLAAEFNTSEHKIIDHFTYILAGDGDLMEGISAEAASLAGHLGLGKIVCLYDNNHITIDGSTKNTFTEDVELRFKSYGWQVLKVEDGNDLTCLQEAIGDARAETNRPSLIMVTNVIGYGSPNKAGKAEVHGSPLGKDETRLTKISMGWDEQSEFLVPEEVYEYMNKIAEQKSSVKKAWDGLLGNYKAAYPGKHKKLIEWFKSEHSLEWLMSDERITKEYASEATRILGGDVLNIAREQMGNLIGGSADLNSSTKTFIKGSGIFERECPEGDNIYYGVREHAMAGITNGITLHGGYRAFCSTFLVFSDYMKPSIRLAALMKIPSIFVFTHDSIGVGEDGPTHQPIEHVMNLRSIPNLSVYRPMNMMETAAAWKKALERCDGPSAIILTRQKLRDIRPCGGDMDKGAYIAIKEDKDIPDAILMGSGSEVQLLEEARDLLLEDGIDCRAVSFLCFEDFEAQSEEYKTEVLPNAVKARVSLEAGITQGWERHTGDCGVAIGIDCFGASAPGELLMEKYGMTALNVVNAVKESLKRTL</sequence>
<dbReference type="FunFam" id="3.40.50.970:FF:000045">
    <property type="entry name" value="Transketolase"/>
    <property type="match status" value="1"/>
</dbReference>
<dbReference type="SUPFAM" id="SSF52922">
    <property type="entry name" value="TK C-terminal domain-like"/>
    <property type="match status" value="1"/>
</dbReference>
<dbReference type="Pfam" id="PF02779">
    <property type="entry name" value="Transket_pyr"/>
    <property type="match status" value="1"/>
</dbReference>
<feature type="binding site" evidence="16">
    <location>
        <position position="384"/>
    </location>
    <ligand>
        <name>substrate</name>
    </ligand>
</feature>
<evidence type="ECO:0000256" key="6">
    <source>
        <dbReference type="ARBA" id="ARBA00011738"/>
    </source>
</evidence>
<dbReference type="InterPro" id="IPR033247">
    <property type="entry name" value="Transketolase_fam"/>
</dbReference>
<dbReference type="AlphaFoldDB" id="W8T775"/>
<feature type="binding site" evidence="17">
    <location>
        <position position="186"/>
    </location>
    <ligand>
        <name>thiamine diphosphate</name>
        <dbReference type="ChEBI" id="CHEBI:58937"/>
    </ligand>
</feature>
<dbReference type="eggNOG" id="COG0021">
    <property type="taxonomic scope" value="Bacteria"/>
</dbReference>
<dbReference type="InterPro" id="IPR005478">
    <property type="entry name" value="Transketolase_bac-like"/>
</dbReference>
<keyword evidence="8 21" id="KW-0808">Transferase</keyword>